<sequence length="197" mass="22401">MIENWLFVLAILAVLMIPGPANAMVASSAYQHGPLKTSLYIPAILVGYLYAINAWALLIHLFSPIWPGFRGVVHVLSLIWVGWMTFHLYQAQQLQQYNKGHPHLHPWKMFRITLKNPKAALLAAGILPTATWQSPVNFLLVFSAFIAVAVPVTFFWIYFGQALLANQLKRISNKLIYKITLLLLLLCLIPVWIKLWD</sequence>
<dbReference type="Proteomes" id="UP000787156">
    <property type="component" value="Unassembled WGS sequence"/>
</dbReference>
<keyword evidence="1" id="KW-0472">Membrane</keyword>
<feature type="transmembrane region" description="Helical" evidence="1">
    <location>
        <begin position="71"/>
        <end position="89"/>
    </location>
</feature>
<accession>A0A9D2USQ3</accession>
<evidence type="ECO:0000313" key="3">
    <source>
        <dbReference type="EMBL" id="HJF28065.1"/>
    </source>
</evidence>
<name>A0A9D2USQ3_ACILW</name>
<protein>
    <submittedName>
        <fullName evidence="3">Threonine transporter RhtB</fullName>
    </submittedName>
</protein>
<keyword evidence="2" id="KW-0732">Signal</keyword>
<feature type="chain" id="PRO_5039285597" evidence="2">
    <location>
        <begin position="24"/>
        <end position="197"/>
    </location>
</feature>
<reference evidence="3" key="2">
    <citation type="submission" date="2021-09" db="EMBL/GenBank/DDBJ databases">
        <authorList>
            <person name="Gilroy R."/>
        </authorList>
    </citation>
    <scope>NUCLEOTIDE SEQUENCE</scope>
    <source>
        <strain evidence="3">CHK135-1449</strain>
    </source>
</reference>
<keyword evidence="1" id="KW-0812">Transmembrane</keyword>
<feature type="transmembrane region" description="Helical" evidence="1">
    <location>
        <begin position="39"/>
        <end position="59"/>
    </location>
</feature>
<evidence type="ECO:0000313" key="4">
    <source>
        <dbReference type="Proteomes" id="UP000787156"/>
    </source>
</evidence>
<reference evidence="3" key="1">
    <citation type="journal article" date="2021" name="PeerJ">
        <title>Extensive microbial diversity within the chicken gut microbiome revealed by metagenomics and culture.</title>
        <authorList>
            <person name="Gilroy R."/>
            <person name="Ravi A."/>
            <person name="Getino M."/>
            <person name="Pursley I."/>
            <person name="Horton D.L."/>
            <person name="Alikhan N.F."/>
            <person name="Baker D."/>
            <person name="Gharbi K."/>
            <person name="Hall N."/>
            <person name="Watson M."/>
            <person name="Adriaenssens E.M."/>
            <person name="Foster-Nyarko E."/>
            <person name="Jarju S."/>
            <person name="Secka A."/>
            <person name="Antonio M."/>
            <person name="Oren A."/>
            <person name="Chaudhuri R.R."/>
            <person name="La Ragione R."/>
            <person name="Hildebrand F."/>
            <person name="Pallen M.J."/>
        </authorList>
    </citation>
    <scope>NUCLEOTIDE SEQUENCE</scope>
    <source>
        <strain evidence="3">CHK135-1449</strain>
    </source>
</reference>
<dbReference type="AlphaFoldDB" id="A0A9D2USQ3"/>
<feature type="transmembrane region" description="Helical" evidence="1">
    <location>
        <begin position="175"/>
        <end position="193"/>
    </location>
</feature>
<evidence type="ECO:0000256" key="2">
    <source>
        <dbReference type="SAM" id="SignalP"/>
    </source>
</evidence>
<evidence type="ECO:0000256" key="1">
    <source>
        <dbReference type="SAM" id="Phobius"/>
    </source>
</evidence>
<dbReference type="EMBL" id="DYWX01000076">
    <property type="protein sequence ID" value="HJF28065.1"/>
    <property type="molecule type" value="Genomic_DNA"/>
</dbReference>
<feature type="signal peptide" evidence="2">
    <location>
        <begin position="1"/>
        <end position="23"/>
    </location>
</feature>
<gene>
    <name evidence="3" type="ORF">K8V79_07435</name>
</gene>
<comment type="caution">
    <text evidence="3">The sequence shown here is derived from an EMBL/GenBank/DDBJ whole genome shotgun (WGS) entry which is preliminary data.</text>
</comment>
<organism evidence="3 4">
    <name type="scientific">Acinetobacter lwoffii</name>
    <dbReference type="NCBI Taxonomy" id="28090"/>
    <lineage>
        <taxon>Bacteria</taxon>
        <taxon>Pseudomonadati</taxon>
        <taxon>Pseudomonadota</taxon>
        <taxon>Gammaproteobacteria</taxon>
        <taxon>Moraxellales</taxon>
        <taxon>Moraxellaceae</taxon>
        <taxon>Acinetobacter</taxon>
    </lineage>
</organism>
<feature type="transmembrane region" description="Helical" evidence="1">
    <location>
        <begin position="138"/>
        <end position="163"/>
    </location>
</feature>
<keyword evidence="1" id="KW-1133">Transmembrane helix</keyword>
<proteinExistence type="predicted"/>